<comment type="caution">
    <text evidence="2">The sequence shown here is derived from an EMBL/GenBank/DDBJ whole genome shotgun (WGS) entry which is preliminary data.</text>
</comment>
<dbReference type="RefSeq" id="WP_204678410.1">
    <property type="nucleotide sequence ID" value="NZ_BSNR01000026.1"/>
</dbReference>
<dbReference type="Proteomes" id="UP001430149">
    <property type="component" value="Unassembled WGS sequence"/>
</dbReference>
<evidence type="ECO:0000313" key="3">
    <source>
        <dbReference type="Proteomes" id="UP001430149"/>
    </source>
</evidence>
<feature type="chain" id="PRO_5045323128" description="Lysozyme inhibitor LprI N-terminal domain-containing protein" evidence="1">
    <location>
        <begin position="22"/>
        <end position="128"/>
    </location>
</feature>
<keyword evidence="1" id="KW-0732">Signal</keyword>
<feature type="signal peptide" evidence="1">
    <location>
        <begin position="1"/>
        <end position="21"/>
    </location>
</feature>
<evidence type="ECO:0000313" key="2">
    <source>
        <dbReference type="EMBL" id="MBM7123857.1"/>
    </source>
</evidence>
<dbReference type="PANTHER" id="PTHR37549">
    <property type="entry name" value="LIPOPROTEIN LPRI"/>
    <property type="match status" value="1"/>
</dbReference>
<sequence>MKTARLSTLLVGLLLAGPATAQIASYECTKAVTAAEHAICTSPSLGRKDVIAATYYDLLLHLKPAVPGMAYREFDDHLRDEQRQFLVTRNACGANNSCLEQSYDDRIAALRKIVDRNAAVVFDRPVGP</sequence>
<accession>A0ABS2JY01</accession>
<evidence type="ECO:0008006" key="4">
    <source>
        <dbReference type="Google" id="ProtNLM"/>
    </source>
</evidence>
<name>A0ABS2JY01_9GAMM</name>
<dbReference type="PANTHER" id="PTHR37549:SF1">
    <property type="entry name" value="LIPOPROTEIN LPRI"/>
    <property type="match status" value="1"/>
</dbReference>
<proteinExistence type="predicted"/>
<protein>
    <recommendedName>
        <fullName evidence="4">Lysozyme inhibitor LprI N-terminal domain-containing protein</fullName>
    </recommendedName>
</protein>
<gene>
    <name evidence="2" type="ORF">ISP19_00575</name>
</gene>
<reference evidence="2" key="1">
    <citation type="submission" date="2020-10" db="EMBL/GenBank/DDBJ databases">
        <title>Phylogeny of dyella-like bacteria.</title>
        <authorList>
            <person name="Fu J."/>
        </authorList>
    </citation>
    <scope>NUCLEOTIDE SEQUENCE</scope>
    <source>
        <strain evidence="2">DHOC52</strain>
    </source>
</reference>
<dbReference type="EMBL" id="JADIKE010000017">
    <property type="protein sequence ID" value="MBM7123857.1"/>
    <property type="molecule type" value="Genomic_DNA"/>
</dbReference>
<dbReference type="InterPro" id="IPR052755">
    <property type="entry name" value="Lysozyme_Inhibitor_LprI"/>
</dbReference>
<keyword evidence="3" id="KW-1185">Reference proteome</keyword>
<evidence type="ECO:0000256" key="1">
    <source>
        <dbReference type="SAM" id="SignalP"/>
    </source>
</evidence>
<organism evidence="2 3">
    <name type="scientific">Dyella flava</name>
    <dbReference type="NCBI Taxonomy" id="1920170"/>
    <lineage>
        <taxon>Bacteria</taxon>
        <taxon>Pseudomonadati</taxon>
        <taxon>Pseudomonadota</taxon>
        <taxon>Gammaproteobacteria</taxon>
        <taxon>Lysobacterales</taxon>
        <taxon>Rhodanobacteraceae</taxon>
        <taxon>Dyella</taxon>
    </lineage>
</organism>